<dbReference type="Gene3D" id="3.40.605.10">
    <property type="entry name" value="Aldehyde Dehydrogenase, Chain A, domain 1"/>
    <property type="match status" value="1"/>
</dbReference>
<dbReference type="InterPro" id="IPR016161">
    <property type="entry name" value="Ald_DH/histidinol_DH"/>
</dbReference>
<evidence type="ECO:0000256" key="3">
    <source>
        <dbReference type="ARBA" id="ARBA00023002"/>
    </source>
</evidence>
<dbReference type="GO" id="GO:0004777">
    <property type="term" value="F:succinate-semialdehyde dehydrogenase (NAD+) activity"/>
    <property type="evidence" value="ECO:0007669"/>
    <property type="project" value="TreeGrafter"/>
</dbReference>
<dbReference type="InterPro" id="IPR015590">
    <property type="entry name" value="Aldehyde_DH_dom"/>
</dbReference>
<proteinExistence type="inferred from homology"/>
<comment type="catalytic activity">
    <reaction evidence="4">
        <text>succinate semialdehyde + NADP(+) + H2O = succinate + NADPH + 2 H(+)</text>
        <dbReference type="Rhea" id="RHEA:13213"/>
        <dbReference type="ChEBI" id="CHEBI:15377"/>
        <dbReference type="ChEBI" id="CHEBI:15378"/>
        <dbReference type="ChEBI" id="CHEBI:30031"/>
        <dbReference type="ChEBI" id="CHEBI:57706"/>
        <dbReference type="ChEBI" id="CHEBI:57783"/>
        <dbReference type="ChEBI" id="CHEBI:58349"/>
        <dbReference type="EC" id="1.2.1.16"/>
    </reaction>
</comment>
<dbReference type="HOGENOM" id="CLU_005391_5_3_1"/>
<comment type="similarity">
    <text evidence="2 8">Belongs to the aldehyde dehydrogenase family.</text>
</comment>
<dbReference type="FunFam" id="3.40.309.10:FF:000004">
    <property type="entry name" value="Succinate-semialdehyde dehydrogenase I"/>
    <property type="match status" value="1"/>
</dbReference>
<dbReference type="RefSeq" id="XP_007754524.1">
    <property type="nucleotide sequence ID" value="XM_007756334.1"/>
</dbReference>
<organism evidence="10 11">
    <name type="scientific">Cladophialophora yegresii CBS 114405</name>
    <dbReference type="NCBI Taxonomy" id="1182544"/>
    <lineage>
        <taxon>Eukaryota</taxon>
        <taxon>Fungi</taxon>
        <taxon>Dikarya</taxon>
        <taxon>Ascomycota</taxon>
        <taxon>Pezizomycotina</taxon>
        <taxon>Eurotiomycetes</taxon>
        <taxon>Chaetothyriomycetidae</taxon>
        <taxon>Chaetothyriales</taxon>
        <taxon>Herpotrichiellaceae</taxon>
        <taxon>Cladophialophora</taxon>
    </lineage>
</organism>
<dbReference type="CDD" id="cd07103">
    <property type="entry name" value="ALDH_F5_SSADH_GabD"/>
    <property type="match status" value="1"/>
</dbReference>
<dbReference type="Proteomes" id="UP000019473">
    <property type="component" value="Unassembled WGS sequence"/>
</dbReference>
<sequence>MAPKTLNDLKRKDLFQTKGYIEESWVDAASGKTFDVYDPATLDKIATIPEMGAEDTDKAIKAAHEAFKTYKKTTPRQRARWLRKWSDLCLEHADDLALILTLENGKTLTEAKGEVTYAASFLEWFAGEAERIHGEVVPVANQNQRILTFKQPIGVAACLAPWNFPIAMITRKVGAALAAGCTTVWKPAGETPLSSLAQAVLAREAGFPKGTINVITTLNLVNEVGEALCKSKLVRKLSFTGSTRVGKLLARQCSDSLKKLSLELGGNSPFIVFDDAKLETAVEACILAKFRNSGQTCVTANRIFVQKGIYDKFAEALANKIKTLKVGPGTEEGVFVGPLTHERAVEKALTHINADAKKHGGQVVLGGEPPKDFKGYFLQPTIIKGMKREMITTREETFAPVVGLYEFDTEEEAIDMANDCDVGLGSFICTENIPRAWRVTEALEVGMVGVNLGLLSACESPFGGVKESGYGREGGRQGIEEYLSVKSMLINVAN</sequence>
<dbReference type="InterPro" id="IPR029510">
    <property type="entry name" value="Ald_DH_CS_GLU"/>
</dbReference>
<evidence type="ECO:0000256" key="4">
    <source>
        <dbReference type="ARBA" id="ARBA00050387"/>
    </source>
</evidence>
<comment type="catalytic activity">
    <reaction evidence="5">
        <text>succinate semialdehyde + NAD(+) + H2O = succinate + NADH + 2 H(+)</text>
        <dbReference type="Rhea" id="RHEA:13217"/>
        <dbReference type="ChEBI" id="CHEBI:15377"/>
        <dbReference type="ChEBI" id="CHEBI:15378"/>
        <dbReference type="ChEBI" id="CHEBI:30031"/>
        <dbReference type="ChEBI" id="CHEBI:57540"/>
        <dbReference type="ChEBI" id="CHEBI:57706"/>
        <dbReference type="ChEBI" id="CHEBI:57945"/>
        <dbReference type="EC" id="1.2.1.16"/>
    </reaction>
</comment>
<dbReference type="AlphaFoldDB" id="W9WA65"/>
<evidence type="ECO:0000313" key="11">
    <source>
        <dbReference type="Proteomes" id="UP000019473"/>
    </source>
</evidence>
<dbReference type="EMBL" id="AMGW01000002">
    <property type="protein sequence ID" value="EXJ61870.1"/>
    <property type="molecule type" value="Genomic_DNA"/>
</dbReference>
<dbReference type="OrthoDB" id="310895at2759"/>
<protein>
    <recommendedName>
        <fullName evidence="6">succinate-semialdehyde dehydrogenase [NAD(P)(+)]</fullName>
        <ecNumber evidence="6">1.2.1.16</ecNumber>
    </recommendedName>
</protein>
<evidence type="ECO:0000259" key="9">
    <source>
        <dbReference type="Pfam" id="PF00171"/>
    </source>
</evidence>
<reference evidence="10 11" key="1">
    <citation type="submission" date="2013-03" db="EMBL/GenBank/DDBJ databases">
        <title>The Genome Sequence of Cladophialophora yegresii CBS 114405.</title>
        <authorList>
            <consortium name="The Broad Institute Genomics Platform"/>
            <person name="Cuomo C."/>
            <person name="de Hoog S."/>
            <person name="Gorbushina A."/>
            <person name="Walker B."/>
            <person name="Young S.K."/>
            <person name="Zeng Q."/>
            <person name="Gargeya S."/>
            <person name="Fitzgerald M."/>
            <person name="Haas B."/>
            <person name="Abouelleil A."/>
            <person name="Allen A.W."/>
            <person name="Alvarado L."/>
            <person name="Arachchi H.M."/>
            <person name="Berlin A.M."/>
            <person name="Chapman S.B."/>
            <person name="Gainer-Dewar J."/>
            <person name="Goldberg J."/>
            <person name="Griggs A."/>
            <person name="Gujja S."/>
            <person name="Hansen M."/>
            <person name="Howarth C."/>
            <person name="Imamovic A."/>
            <person name="Ireland A."/>
            <person name="Larimer J."/>
            <person name="McCowan C."/>
            <person name="Murphy C."/>
            <person name="Pearson M."/>
            <person name="Poon T.W."/>
            <person name="Priest M."/>
            <person name="Roberts A."/>
            <person name="Saif S."/>
            <person name="Shea T."/>
            <person name="Sisk P."/>
            <person name="Sykes S."/>
            <person name="Wortman J."/>
            <person name="Nusbaum C."/>
            <person name="Birren B."/>
        </authorList>
    </citation>
    <scope>NUCLEOTIDE SEQUENCE [LARGE SCALE GENOMIC DNA]</scope>
    <source>
        <strain evidence="10 11">CBS 114405</strain>
    </source>
</reference>
<evidence type="ECO:0000313" key="10">
    <source>
        <dbReference type="EMBL" id="EXJ61870.1"/>
    </source>
</evidence>
<name>W9WA65_9EURO</name>
<dbReference type="Gene3D" id="3.40.309.10">
    <property type="entry name" value="Aldehyde Dehydrogenase, Chain A, domain 2"/>
    <property type="match status" value="1"/>
</dbReference>
<dbReference type="GeneID" id="19176909"/>
<evidence type="ECO:0000256" key="7">
    <source>
        <dbReference type="PROSITE-ProRule" id="PRU10007"/>
    </source>
</evidence>
<dbReference type="InterPro" id="IPR050740">
    <property type="entry name" value="Aldehyde_DH_Superfamily"/>
</dbReference>
<keyword evidence="3 8" id="KW-0560">Oxidoreductase</keyword>
<comment type="pathway">
    <text evidence="1">Amino-acid degradation; 4-aminobutanoate degradation.</text>
</comment>
<feature type="active site" evidence="7">
    <location>
        <position position="263"/>
    </location>
</feature>
<accession>W9WA65</accession>
<dbReference type="EC" id="1.2.1.16" evidence="6"/>
<dbReference type="InterPro" id="IPR016162">
    <property type="entry name" value="Ald_DH_N"/>
</dbReference>
<evidence type="ECO:0000256" key="1">
    <source>
        <dbReference type="ARBA" id="ARBA00005176"/>
    </source>
</evidence>
<dbReference type="VEuPathDB" id="FungiDB:A1O7_02300"/>
<keyword evidence="11" id="KW-1185">Reference proteome</keyword>
<dbReference type="GO" id="GO:0005737">
    <property type="term" value="C:cytoplasm"/>
    <property type="evidence" value="ECO:0007669"/>
    <property type="project" value="TreeGrafter"/>
</dbReference>
<dbReference type="Pfam" id="PF00171">
    <property type="entry name" value="Aldedh"/>
    <property type="match status" value="1"/>
</dbReference>
<comment type="caution">
    <text evidence="10">The sequence shown here is derived from an EMBL/GenBank/DDBJ whole genome shotgun (WGS) entry which is preliminary data.</text>
</comment>
<dbReference type="PANTHER" id="PTHR43353:SF5">
    <property type="entry name" value="SUCCINATE-SEMIALDEHYDE DEHYDROGENASE, MITOCHONDRIAL"/>
    <property type="match status" value="1"/>
</dbReference>
<dbReference type="PANTHER" id="PTHR43353">
    <property type="entry name" value="SUCCINATE-SEMIALDEHYDE DEHYDROGENASE, MITOCHONDRIAL"/>
    <property type="match status" value="1"/>
</dbReference>
<dbReference type="PROSITE" id="PS00687">
    <property type="entry name" value="ALDEHYDE_DEHYDR_GLU"/>
    <property type="match status" value="1"/>
</dbReference>
<evidence type="ECO:0000256" key="6">
    <source>
        <dbReference type="ARBA" id="ARBA00067047"/>
    </source>
</evidence>
<feature type="domain" description="Aldehyde dehydrogenase" evidence="9">
    <location>
        <begin position="25"/>
        <end position="487"/>
    </location>
</feature>
<evidence type="ECO:0000256" key="8">
    <source>
        <dbReference type="RuleBase" id="RU003345"/>
    </source>
</evidence>
<dbReference type="InterPro" id="IPR016163">
    <property type="entry name" value="Ald_DH_C"/>
</dbReference>
<evidence type="ECO:0000256" key="5">
    <source>
        <dbReference type="ARBA" id="ARBA00052698"/>
    </source>
</evidence>
<dbReference type="SUPFAM" id="SSF53720">
    <property type="entry name" value="ALDH-like"/>
    <property type="match status" value="1"/>
</dbReference>
<gene>
    <name evidence="10" type="ORF">A1O7_02300</name>
</gene>
<dbReference type="FunFam" id="3.40.605.10:FF:000005">
    <property type="entry name" value="Succinate-semialdehyde dehydrogenase I"/>
    <property type="match status" value="1"/>
</dbReference>
<dbReference type="GO" id="GO:0009450">
    <property type="term" value="P:gamma-aminobutyric acid catabolic process"/>
    <property type="evidence" value="ECO:0007669"/>
    <property type="project" value="TreeGrafter"/>
</dbReference>
<dbReference type="STRING" id="1182544.W9WA65"/>
<evidence type="ECO:0000256" key="2">
    <source>
        <dbReference type="ARBA" id="ARBA00009986"/>
    </source>
</evidence>
<dbReference type="eggNOG" id="KOG2451">
    <property type="taxonomic scope" value="Eukaryota"/>
</dbReference>